<organism evidence="1">
    <name type="scientific">marine sediment metagenome</name>
    <dbReference type="NCBI Taxonomy" id="412755"/>
    <lineage>
        <taxon>unclassified sequences</taxon>
        <taxon>metagenomes</taxon>
        <taxon>ecological metagenomes</taxon>
    </lineage>
</organism>
<dbReference type="AlphaFoldDB" id="X1JFU4"/>
<evidence type="ECO:0000313" key="1">
    <source>
        <dbReference type="EMBL" id="GAH92867.1"/>
    </source>
</evidence>
<comment type="caution">
    <text evidence="1">The sequence shown here is derived from an EMBL/GenBank/DDBJ whole genome shotgun (WGS) entry which is preliminary data.</text>
</comment>
<proteinExistence type="predicted"/>
<gene>
    <name evidence="1" type="ORF">S03H2_71646</name>
</gene>
<name>X1JFU4_9ZZZZ</name>
<sequence>DAFLRLVGQESPFMSLALRFSIFSIEIQEIKT</sequence>
<protein>
    <submittedName>
        <fullName evidence="1">Uncharacterized protein</fullName>
    </submittedName>
</protein>
<reference evidence="1" key="1">
    <citation type="journal article" date="2014" name="Front. Microbiol.">
        <title>High frequency of phylogenetically diverse reductive dehalogenase-homologous genes in deep subseafloor sedimentary metagenomes.</title>
        <authorList>
            <person name="Kawai M."/>
            <person name="Futagami T."/>
            <person name="Toyoda A."/>
            <person name="Takaki Y."/>
            <person name="Nishi S."/>
            <person name="Hori S."/>
            <person name="Arai W."/>
            <person name="Tsubouchi T."/>
            <person name="Morono Y."/>
            <person name="Uchiyama I."/>
            <person name="Ito T."/>
            <person name="Fujiyama A."/>
            <person name="Inagaki F."/>
            <person name="Takami H."/>
        </authorList>
    </citation>
    <scope>NUCLEOTIDE SEQUENCE</scope>
    <source>
        <strain evidence="1">Expedition CK06-06</strain>
    </source>
</reference>
<feature type="non-terminal residue" evidence="1">
    <location>
        <position position="1"/>
    </location>
</feature>
<dbReference type="EMBL" id="BARU01048046">
    <property type="protein sequence ID" value="GAH92867.1"/>
    <property type="molecule type" value="Genomic_DNA"/>
</dbReference>
<accession>X1JFU4</accession>